<evidence type="ECO:0000256" key="13">
    <source>
        <dbReference type="PROSITE-ProRule" id="PRU10141"/>
    </source>
</evidence>
<feature type="domain" description="Protein kinase" evidence="14">
    <location>
        <begin position="222"/>
        <end position="526"/>
    </location>
</feature>
<dbReference type="InterPro" id="IPR000719">
    <property type="entry name" value="Prot_kinase_dom"/>
</dbReference>
<dbReference type="Gene3D" id="1.20.80.10">
    <property type="match status" value="1"/>
</dbReference>
<evidence type="ECO:0000256" key="7">
    <source>
        <dbReference type="ARBA" id="ARBA00022741"/>
    </source>
</evidence>
<dbReference type="SUPFAM" id="SSF50729">
    <property type="entry name" value="PH domain-like"/>
    <property type="match status" value="1"/>
</dbReference>
<dbReference type="InterPro" id="IPR000299">
    <property type="entry name" value="FERM_domain"/>
</dbReference>
<dbReference type="SMART" id="SM00295">
    <property type="entry name" value="B41"/>
    <property type="match status" value="1"/>
</dbReference>
<evidence type="ECO:0000256" key="5">
    <source>
        <dbReference type="ARBA" id="ARBA00022553"/>
    </source>
</evidence>
<dbReference type="InterPro" id="IPR014352">
    <property type="entry name" value="FERM/acyl-CoA-bd_prot_sf"/>
</dbReference>
<dbReference type="InterPro" id="IPR011009">
    <property type="entry name" value="Kinase-like_dom_sf"/>
</dbReference>
<dbReference type="PANTHER" id="PTHR46221:SF9">
    <property type="entry name" value="NON-SPECIFIC PROTEIN-TYROSINE KINASE"/>
    <property type="match status" value="1"/>
</dbReference>
<dbReference type="GO" id="GO:0005886">
    <property type="term" value="C:plasma membrane"/>
    <property type="evidence" value="ECO:0007669"/>
    <property type="project" value="UniProtKB-SubCell"/>
</dbReference>
<dbReference type="EMBL" id="JPKZ01002430">
    <property type="protein sequence ID" value="KHN76797.1"/>
    <property type="molecule type" value="Genomic_DNA"/>
</dbReference>
<dbReference type="Pfam" id="PF03623">
    <property type="entry name" value="Focal_AT"/>
    <property type="match status" value="1"/>
</dbReference>
<keyword evidence="4" id="KW-1003">Cell membrane</keyword>
<keyword evidence="9 13" id="KW-0067">ATP-binding</keyword>
<dbReference type="STRING" id="6265.A0A0B2V5S5"/>
<sequence>MNETDIIRVYIPNGSVKSVRYDFETKVQRVIHVVLASLGIDKVSYGHFALRLVQFPTAHTSNNDCYWLHGSFTMRHIYEKYFSTSASCSQLRFELRLRFVPKDLQEMYQTQTDAFMFLHDQVLADYLTQVSWRLPTETAMQLASLQLRKRLCALDKCFNLEELEAEGVLTRYLPETIVVNTKPKALRKSLLAAVKRNAALSPTECMFQFLNIVLKVSQFDVEIFRASLGTGWTTPIDIFVGMRVGISYNTEIRCAPTPVTQLRNIVEISIRKLDETSEKAIVQLRLTGSNQPMSITVPNSLIAESLAHLLDGYQMLLSQQGSVWTPKELMCNTLTSEFITQCDSLKHHLNRENESEESTFLAKAFSLSSDLRIDRSRVSLEELLGDGQFGNVYRGTHLLEDGSSQAVAVKVCKIDSEPSEMQNFLEEASSRGKLPIKWMAPESINYRRFNTATDIWMFGVCVWEILMCGIKPWQDVRNHDVILKLEAEERLAKPENCPQVLYDFLRRMWAFDAKMRPTIGETNRFLNHLLDQIDCGIPFNELRAPCKEEADTELSDETVLNGNAKPLPILKLDASTVPTSTLWRTLEQQRIQCEEDEKWLEEEEEKLLPLPAIATTRTFEHLTSLSGSRPLLDDHGVLPQGYEFDRTDDNVHRSVFKVVGAVSNLSKSFVPSMDNAQFVALVKVITNELKELFHESSQCLASLQPAEQRQVQLVETLLGADMRNMAQSMRMALAENATEEDCEQARREVLKTAHQLAFNCKHFLESVDSARLRSDVAKLKRKDALLSQRV</sequence>
<evidence type="ECO:0000256" key="8">
    <source>
        <dbReference type="ARBA" id="ARBA00022777"/>
    </source>
</evidence>
<dbReference type="Pfam" id="PF00373">
    <property type="entry name" value="FERM_M"/>
    <property type="match status" value="1"/>
</dbReference>
<dbReference type="OMA" id="RIQCEED"/>
<dbReference type="OrthoDB" id="9976756at2759"/>
<dbReference type="Pfam" id="PF07714">
    <property type="entry name" value="PK_Tyr_Ser-Thr"/>
    <property type="match status" value="2"/>
</dbReference>
<keyword evidence="5" id="KW-0597">Phosphoprotein</keyword>
<evidence type="ECO:0000256" key="4">
    <source>
        <dbReference type="ARBA" id="ARBA00022475"/>
    </source>
</evidence>
<comment type="caution">
    <text evidence="16">The sequence shown here is derived from an EMBL/GenBank/DDBJ whole genome shotgun (WGS) entry which is preliminary data.</text>
</comment>
<dbReference type="InterPro" id="IPR019748">
    <property type="entry name" value="FERM_central"/>
</dbReference>
<evidence type="ECO:0000256" key="9">
    <source>
        <dbReference type="ARBA" id="ARBA00022840"/>
    </source>
</evidence>
<evidence type="ECO:0000256" key="12">
    <source>
        <dbReference type="ARBA" id="ARBA00023273"/>
    </source>
</evidence>
<comment type="subcellular location">
    <subcellularLocation>
        <location evidence="1">Cell junction</location>
        <location evidence="1">Focal adhesion</location>
    </subcellularLocation>
    <subcellularLocation>
        <location evidence="3">Cell membrane</location>
        <topology evidence="3">Peripheral membrane protein</topology>
        <orientation evidence="3">Cytoplasmic side</orientation>
    </subcellularLocation>
    <subcellularLocation>
        <location evidence="2">Cell projection</location>
    </subcellularLocation>
</comment>
<dbReference type="Gene3D" id="1.10.510.10">
    <property type="entry name" value="Transferase(Phosphotransferase) domain 1"/>
    <property type="match status" value="1"/>
</dbReference>
<dbReference type="SUPFAM" id="SSF68993">
    <property type="entry name" value="FAT domain of focal adhesion kinase"/>
    <property type="match status" value="1"/>
</dbReference>
<proteinExistence type="predicted"/>
<evidence type="ECO:0000259" key="15">
    <source>
        <dbReference type="PROSITE" id="PS50057"/>
    </source>
</evidence>
<dbReference type="SUPFAM" id="SSF54236">
    <property type="entry name" value="Ubiquitin-like"/>
    <property type="match status" value="1"/>
</dbReference>
<dbReference type="GO" id="GO:0005925">
    <property type="term" value="C:focal adhesion"/>
    <property type="evidence" value="ECO:0007669"/>
    <property type="project" value="UniProtKB-SubCell"/>
</dbReference>
<dbReference type="PROSITE" id="PS50057">
    <property type="entry name" value="FERM_3"/>
    <property type="match status" value="1"/>
</dbReference>
<name>A0A0B2V5S5_TOXCA</name>
<dbReference type="GO" id="GO:0004713">
    <property type="term" value="F:protein tyrosine kinase activity"/>
    <property type="evidence" value="ECO:0007669"/>
    <property type="project" value="InterPro"/>
</dbReference>
<dbReference type="Pfam" id="PF18038">
    <property type="entry name" value="FERM_N_2"/>
    <property type="match status" value="1"/>
</dbReference>
<evidence type="ECO:0000256" key="6">
    <source>
        <dbReference type="ARBA" id="ARBA00022679"/>
    </source>
</evidence>
<evidence type="ECO:0000259" key="14">
    <source>
        <dbReference type="PROSITE" id="PS50011"/>
    </source>
</evidence>
<dbReference type="InterPro" id="IPR049385">
    <property type="entry name" value="FAK1-like_FERM_C"/>
</dbReference>
<gene>
    <name evidence="16" type="primary">ptk2</name>
    <name evidence="16" type="ORF">Tcan_14083</name>
</gene>
<dbReference type="InterPro" id="IPR029071">
    <property type="entry name" value="Ubiquitin-like_domsf"/>
</dbReference>
<evidence type="ECO:0000256" key="11">
    <source>
        <dbReference type="ARBA" id="ARBA00023136"/>
    </source>
</evidence>
<dbReference type="InterPro" id="IPR017441">
    <property type="entry name" value="Protein_kinase_ATP_BS"/>
</dbReference>
<dbReference type="CDD" id="cd13190">
    <property type="entry name" value="FERM_C_FAK1"/>
    <property type="match status" value="1"/>
</dbReference>
<dbReference type="GO" id="GO:0042995">
    <property type="term" value="C:cell projection"/>
    <property type="evidence" value="ECO:0007669"/>
    <property type="project" value="UniProtKB-SubCell"/>
</dbReference>
<feature type="binding site" evidence="13">
    <location>
        <position position="410"/>
    </location>
    <ligand>
        <name>ATP</name>
        <dbReference type="ChEBI" id="CHEBI:30616"/>
    </ligand>
</feature>
<keyword evidence="6" id="KW-0808">Transferase</keyword>
<reference evidence="16 17" key="1">
    <citation type="submission" date="2014-11" db="EMBL/GenBank/DDBJ databases">
        <title>Genetic blueprint of the zoonotic pathogen Toxocara canis.</title>
        <authorList>
            <person name="Zhu X.-Q."/>
            <person name="Korhonen P.K."/>
            <person name="Cai H."/>
            <person name="Young N.D."/>
            <person name="Nejsum P."/>
            <person name="von Samson-Himmelstjerna G."/>
            <person name="Boag P.R."/>
            <person name="Tan P."/>
            <person name="Li Q."/>
            <person name="Min J."/>
            <person name="Yang Y."/>
            <person name="Wang X."/>
            <person name="Fang X."/>
            <person name="Hall R.S."/>
            <person name="Hofmann A."/>
            <person name="Sternberg P.W."/>
            <person name="Jex A.R."/>
            <person name="Gasser R.B."/>
        </authorList>
    </citation>
    <scope>NUCLEOTIDE SEQUENCE [LARGE SCALE GENOMIC DNA]</scope>
    <source>
        <strain evidence="16">PN_DK_2014</strain>
    </source>
</reference>
<keyword evidence="12" id="KW-0966">Cell projection</keyword>
<dbReference type="GO" id="GO:0007172">
    <property type="term" value="P:signal complex assembly"/>
    <property type="evidence" value="ECO:0007669"/>
    <property type="project" value="InterPro"/>
</dbReference>
<dbReference type="PROSITE" id="PS50011">
    <property type="entry name" value="PROTEIN_KINASE_DOM"/>
    <property type="match status" value="1"/>
</dbReference>
<keyword evidence="7 13" id="KW-0547">Nucleotide-binding</keyword>
<keyword evidence="10" id="KW-0965">Cell junction</keyword>
<dbReference type="PANTHER" id="PTHR46221">
    <property type="entry name" value="FERM AND PDZ DOMAIN-CONTAINING PROTEIN FAMILY MEMBER"/>
    <property type="match status" value="1"/>
</dbReference>
<protein>
    <submittedName>
        <fullName evidence="16">Focal adhesion kinase 1</fullName>
    </submittedName>
</protein>
<dbReference type="InterPro" id="IPR041784">
    <property type="entry name" value="FAK1/PYK2_FERM_C"/>
</dbReference>
<dbReference type="InterPro" id="IPR011993">
    <property type="entry name" value="PH-like_dom_sf"/>
</dbReference>
<dbReference type="InterPro" id="IPR019749">
    <property type="entry name" value="Band_41_domain"/>
</dbReference>
<dbReference type="Proteomes" id="UP000031036">
    <property type="component" value="Unassembled WGS sequence"/>
</dbReference>
<keyword evidence="17" id="KW-1185">Reference proteome</keyword>
<dbReference type="GO" id="GO:0005524">
    <property type="term" value="F:ATP binding"/>
    <property type="evidence" value="ECO:0007669"/>
    <property type="project" value="UniProtKB-UniRule"/>
</dbReference>
<keyword evidence="8 16" id="KW-0418">Kinase</keyword>
<dbReference type="SUPFAM" id="SSF56112">
    <property type="entry name" value="Protein kinase-like (PK-like)"/>
    <property type="match status" value="1"/>
</dbReference>
<dbReference type="Gene3D" id="3.10.20.90">
    <property type="entry name" value="Phosphatidylinositol 3-kinase Catalytic Subunit, Chain A, domain 1"/>
    <property type="match status" value="1"/>
</dbReference>
<dbReference type="SUPFAM" id="SSF47031">
    <property type="entry name" value="Second domain of FERM"/>
    <property type="match status" value="1"/>
</dbReference>
<evidence type="ECO:0000256" key="10">
    <source>
        <dbReference type="ARBA" id="ARBA00022949"/>
    </source>
</evidence>
<keyword evidence="11" id="KW-0472">Membrane</keyword>
<dbReference type="Gene3D" id="2.30.29.30">
    <property type="entry name" value="Pleckstrin-homology domain (PH domain)/Phosphotyrosine-binding domain (PTB)"/>
    <property type="match status" value="1"/>
</dbReference>
<dbReference type="Gene3D" id="1.20.120.330">
    <property type="entry name" value="Nucleotidyltransferases domain 2"/>
    <property type="match status" value="1"/>
</dbReference>
<evidence type="ECO:0000313" key="16">
    <source>
        <dbReference type="EMBL" id="KHN76797.1"/>
    </source>
</evidence>
<evidence type="ECO:0000256" key="1">
    <source>
        <dbReference type="ARBA" id="ARBA00004246"/>
    </source>
</evidence>
<dbReference type="InterPro" id="IPR001245">
    <property type="entry name" value="Ser-Thr/Tyr_kinase_cat_dom"/>
</dbReference>
<dbReference type="GO" id="GO:0008284">
    <property type="term" value="P:positive regulation of cell population proliferation"/>
    <property type="evidence" value="ECO:0007669"/>
    <property type="project" value="UniProtKB-ARBA"/>
</dbReference>
<dbReference type="InterPro" id="IPR036137">
    <property type="entry name" value="Focal_adhe_kin_target_dom_sf"/>
</dbReference>
<dbReference type="InterPro" id="IPR041390">
    <property type="entry name" value="FADK_N"/>
</dbReference>
<dbReference type="InterPro" id="IPR005189">
    <property type="entry name" value="Focal_adhesion_kin_target_dom"/>
</dbReference>
<dbReference type="InterPro" id="IPR035963">
    <property type="entry name" value="FERM_2"/>
</dbReference>
<dbReference type="Pfam" id="PF21477">
    <property type="entry name" value="FERM_C_FAK1"/>
    <property type="match status" value="1"/>
</dbReference>
<dbReference type="CDD" id="cd14473">
    <property type="entry name" value="FERM_B-lobe"/>
    <property type="match status" value="1"/>
</dbReference>
<dbReference type="PROSITE" id="PS00107">
    <property type="entry name" value="PROTEIN_KINASE_ATP"/>
    <property type="match status" value="1"/>
</dbReference>
<feature type="domain" description="FERM" evidence="15">
    <location>
        <begin position="5"/>
        <end position="321"/>
    </location>
</feature>
<evidence type="ECO:0000256" key="2">
    <source>
        <dbReference type="ARBA" id="ARBA00004316"/>
    </source>
</evidence>
<dbReference type="Gene3D" id="3.30.200.20">
    <property type="entry name" value="Phosphorylase Kinase, domain 1"/>
    <property type="match status" value="1"/>
</dbReference>
<evidence type="ECO:0000256" key="3">
    <source>
        <dbReference type="ARBA" id="ARBA00004413"/>
    </source>
</evidence>
<accession>A0A0B2V5S5</accession>
<evidence type="ECO:0000313" key="17">
    <source>
        <dbReference type="Proteomes" id="UP000031036"/>
    </source>
</evidence>
<organism evidence="16 17">
    <name type="scientific">Toxocara canis</name>
    <name type="common">Canine roundworm</name>
    <dbReference type="NCBI Taxonomy" id="6265"/>
    <lineage>
        <taxon>Eukaryota</taxon>
        <taxon>Metazoa</taxon>
        <taxon>Ecdysozoa</taxon>
        <taxon>Nematoda</taxon>
        <taxon>Chromadorea</taxon>
        <taxon>Rhabditida</taxon>
        <taxon>Spirurina</taxon>
        <taxon>Ascaridomorpha</taxon>
        <taxon>Ascaridoidea</taxon>
        <taxon>Toxocaridae</taxon>
        <taxon>Toxocara</taxon>
    </lineage>
</organism>
<dbReference type="AlphaFoldDB" id="A0A0B2V5S5"/>